<dbReference type="OrthoDB" id="9764804at2"/>
<dbReference type="KEGG" id="jas:FJQ89_19445"/>
<dbReference type="Gene3D" id="2.130.10.10">
    <property type="entry name" value="YVTN repeat-like/Quinoprotein amine dehydrogenase"/>
    <property type="match status" value="1"/>
</dbReference>
<dbReference type="InterPro" id="IPR015943">
    <property type="entry name" value="WD40/YVTN_repeat-like_dom_sf"/>
</dbReference>
<dbReference type="RefSeq" id="WP_141171366.1">
    <property type="nucleotide sequence ID" value="NZ_CP041185.1"/>
</dbReference>
<organism evidence="1 2">
    <name type="scientific">Janthinobacterium tructae</name>
    <dbReference type="NCBI Taxonomy" id="2590869"/>
    <lineage>
        <taxon>Bacteria</taxon>
        <taxon>Pseudomonadati</taxon>
        <taxon>Pseudomonadota</taxon>
        <taxon>Betaproteobacteria</taxon>
        <taxon>Burkholderiales</taxon>
        <taxon>Oxalobacteraceae</taxon>
        <taxon>Janthinobacterium</taxon>
    </lineage>
</organism>
<dbReference type="PANTHER" id="PTHR43739:SF5">
    <property type="entry name" value="EXO-ALPHA-SIALIDASE"/>
    <property type="match status" value="1"/>
</dbReference>
<evidence type="ECO:0000313" key="1">
    <source>
        <dbReference type="EMBL" id="QDG72343.1"/>
    </source>
</evidence>
<reference evidence="1 2" key="1">
    <citation type="submission" date="2019-06" db="EMBL/GenBank/DDBJ databases">
        <title>Complete genome sequence of Janthinobacterium sp. SNU WT3 isolated from diseased rainbow trout.</title>
        <authorList>
            <person name="Oh W.T."/>
            <person name="Park S.C."/>
        </authorList>
    </citation>
    <scope>NUCLEOTIDE SEQUENCE [LARGE SCALE GENOMIC DNA]</scope>
    <source>
        <strain evidence="1 2">SNU WT3</strain>
    </source>
</reference>
<protein>
    <submittedName>
        <fullName evidence="1">Exo-alpha-sialidase</fullName>
    </submittedName>
</protein>
<accession>A0A4Y6RHC7</accession>
<keyword evidence="2" id="KW-1185">Reference proteome</keyword>
<dbReference type="PANTHER" id="PTHR43739">
    <property type="entry name" value="XYLOGLUCANASE (EUROFUNG)"/>
    <property type="match status" value="1"/>
</dbReference>
<dbReference type="Proteomes" id="UP000316665">
    <property type="component" value="Chromosome"/>
</dbReference>
<dbReference type="GO" id="GO:0010411">
    <property type="term" value="P:xyloglucan metabolic process"/>
    <property type="evidence" value="ECO:0007669"/>
    <property type="project" value="TreeGrafter"/>
</dbReference>
<sequence>MGSGSAQRAYLGTRKGLFQFDVDAAGAWQLALVQFAGDPVSMLLHDGRDGALYAALNLGHFGAKLHRLDRDSSTWQEVAVPAYPAKPEDSSDTVDWTLRQIWSLAAGGADQPGVLWAGTLPGGLFRSSDRGDSWQLVESLWHVPQRAQWFGGGYDVPGIHSICIDPRDSSKVLVGVSCGGVWQTLDGGASWALSATGMRADYMPPELDENEAVQDPHRIVRSAGTPDALWCQHHNGIWRSQDAGWHWQEVSTAPLSHFGFAVAVHPRDGDTAWFVPAQADVLRIPLDGALAVTRTRDGGKTFDVLRAGLPQQHCYDLIYRHGLALADDGRSLVMASTTGGAWYSSDEGEHWQTISAHLPPVYAVCFATP</sequence>
<dbReference type="SUPFAM" id="SSF110296">
    <property type="entry name" value="Oligoxyloglucan reducing end-specific cellobiohydrolase"/>
    <property type="match status" value="1"/>
</dbReference>
<dbReference type="EMBL" id="CP041185">
    <property type="protein sequence ID" value="QDG72343.1"/>
    <property type="molecule type" value="Genomic_DNA"/>
</dbReference>
<dbReference type="AlphaFoldDB" id="A0A4Y6RHC7"/>
<name>A0A4Y6RHC7_9BURK</name>
<dbReference type="InterPro" id="IPR052025">
    <property type="entry name" value="Xyloglucanase_GH74"/>
</dbReference>
<gene>
    <name evidence="1" type="ORF">FJQ89_19445</name>
</gene>
<evidence type="ECO:0000313" key="2">
    <source>
        <dbReference type="Proteomes" id="UP000316665"/>
    </source>
</evidence>
<proteinExistence type="predicted"/>